<evidence type="ECO:0000256" key="1">
    <source>
        <dbReference type="SAM" id="MobiDB-lite"/>
    </source>
</evidence>
<dbReference type="EMBL" id="PIUK01000032">
    <property type="protein sequence ID" value="MBY6275605.1"/>
    <property type="molecule type" value="Genomic_DNA"/>
</dbReference>
<dbReference type="PANTHER" id="PTHR10587">
    <property type="entry name" value="GLYCOSYL TRANSFERASE-RELATED"/>
    <property type="match status" value="1"/>
</dbReference>
<evidence type="ECO:0000313" key="3">
    <source>
        <dbReference type="EMBL" id="MBY6275605.1"/>
    </source>
</evidence>
<comment type="caution">
    <text evidence="3">The sequence shown here is derived from an EMBL/GenBank/DDBJ whole genome shotgun (WGS) entry which is preliminary data.</text>
</comment>
<sequence length="361" mass="39447">MYRSSRAQFVVVRINRWWVAGALALLLATVALPWGGRRPAADNGALRVAQGVTLLGFDFSGMTEREAKALLGELATGYRALPVSARRYESADGIAYTVPELNGYELDVERSWLRLATAPPGTAVEPAVQVQPAETRLADLPLGAIRQGNSEKQAVALLINVDWGTEELTRMLPILKRKDARATFFLSGRWAEQNPNLTRLIAADGHEVATHGHNLTHGPKALARAGRLKDDIAQSVRVIEEITGRKVKYYAPHKAEVDQAVLQTAADLNLQTVLYSLDTVDWNEQYATPARILETFQKAKAGDLILMHPKPNTVQVLEQAIDLLQSRGYRLVTLSEMLSPDPLPPGATGLQPPEEGTGGSR</sequence>
<dbReference type="Pfam" id="PF01522">
    <property type="entry name" value="Polysacc_deac_1"/>
    <property type="match status" value="1"/>
</dbReference>
<name>A0A953ICC9_SYMTR</name>
<accession>A0A953ICC9</accession>
<dbReference type="SUPFAM" id="SSF88713">
    <property type="entry name" value="Glycoside hydrolase/deacetylase"/>
    <property type="match status" value="1"/>
</dbReference>
<dbReference type="GO" id="GO:0016810">
    <property type="term" value="F:hydrolase activity, acting on carbon-nitrogen (but not peptide) bonds"/>
    <property type="evidence" value="ECO:0007669"/>
    <property type="project" value="InterPro"/>
</dbReference>
<dbReference type="InterPro" id="IPR011330">
    <property type="entry name" value="Glyco_hydro/deAcase_b/a-brl"/>
</dbReference>
<evidence type="ECO:0000313" key="4">
    <source>
        <dbReference type="Proteomes" id="UP000732377"/>
    </source>
</evidence>
<proteinExistence type="predicted"/>
<dbReference type="AlphaFoldDB" id="A0A953ICC9"/>
<feature type="region of interest" description="Disordered" evidence="1">
    <location>
        <begin position="338"/>
        <end position="361"/>
    </location>
</feature>
<dbReference type="CDD" id="cd10950">
    <property type="entry name" value="CE4_BsYlxY_like"/>
    <property type="match status" value="1"/>
</dbReference>
<dbReference type="InterPro" id="IPR050248">
    <property type="entry name" value="Polysacc_deacetylase_ArnD"/>
</dbReference>
<dbReference type="Proteomes" id="UP000732377">
    <property type="component" value="Unassembled WGS sequence"/>
</dbReference>
<evidence type="ECO:0000259" key="2">
    <source>
        <dbReference type="PROSITE" id="PS51677"/>
    </source>
</evidence>
<dbReference type="Gene3D" id="3.20.20.370">
    <property type="entry name" value="Glycoside hydrolase/deacetylase"/>
    <property type="match status" value="1"/>
</dbReference>
<dbReference type="PROSITE" id="PS51677">
    <property type="entry name" value="NODB"/>
    <property type="match status" value="1"/>
</dbReference>
<dbReference type="RefSeq" id="WP_273378505.1">
    <property type="nucleotide sequence ID" value="NZ_PIUK01000032.1"/>
</dbReference>
<reference evidence="3" key="1">
    <citation type="submission" date="2017-11" db="EMBL/GenBank/DDBJ databases">
        <title>Three new genomes from thermophilic consortium.</title>
        <authorList>
            <person name="Quaggio R."/>
            <person name="Amgarten D."/>
            <person name="Setubal J.C."/>
        </authorList>
    </citation>
    <scope>NUCLEOTIDE SEQUENCE</scope>
    <source>
        <strain evidence="3">ZCTH01-B2</strain>
    </source>
</reference>
<dbReference type="InterPro" id="IPR002509">
    <property type="entry name" value="NODB_dom"/>
</dbReference>
<dbReference type="PANTHER" id="PTHR10587:SF137">
    <property type="entry name" value="4-DEOXY-4-FORMAMIDO-L-ARABINOSE-PHOSPHOUNDECAPRENOL DEFORMYLASE ARND-RELATED"/>
    <property type="match status" value="1"/>
</dbReference>
<dbReference type="GO" id="GO:0005975">
    <property type="term" value="P:carbohydrate metabolic process"/>
    <property type="evidence" value="ECO:0007669"/>
    <property type="project" value="InterPro"/>
</dbReference>
<gene>
    <name evidence="3" type="ORF">CWE10_05185</name>
</gene>
<organism evidence="3 4">
    <name type="scientific">Symbiobacterium thermophilum</name>
    <dbReference type="NCBI Taxonomy" id="2734"/>
    <lineage>
        <taxon>Bacteria</taxon>
        <taxon>Bacillati</taxon>
        <taxon>Bacillota</taxon>
        <taxon>Clostridia</taxon>
        <taxon>Eubacteriales</taxon>
        <taxon>Symbiobacteriaceae</taxon>
        <taxon>Symbiobacterium</taxon>
    </lineage>
</organism>
<protein>
    <recommendedName>
        <fullName evidence="2">NodB homology domain-containing protein</fullName>
    </recommendedName>
</protein>
<feature type="domain" description="NodB homology" evidence="2">
    <location>
        <begin position="153"/>
        <end position="332"/>
    </location>
</feature>